<proteinExistence type="predicted"/>
<organism evidence="1 2">
    <name type="scientific">Candidatus Paracaedimonas acanthamoebae</name>
    <dbReference type="NCBI Taxonomy" id="244581"/>
    <lineage>
        <taxon>Bacteria</taxon>
        <taxon>Pseudomonadati</taxon>
        <taxon>Pseudomonadota</taxon>
        <taxon>Alphaproteobacteria</taxon>
        <taxon>Holosporales</taxon>
        <taxon>Caedimonadaceae</taxon>
        <taxon>Candidatus Paracaedimonas</taxon>
    </lineage>
</organism>
<protein>
    <submittedName>
        <fullName evidence="1">Uncharacterized protein</fullName>
    </submittedName>
</protein>
<reference evidence="1" key="1">
    <citation type="submission" date="2021-02" db="EMBL/GenBank/DDBJ databases">
        <title>Thiocyanate and organic carbon inputs drive convergent selection for specific autotrophic Afipia and Thiobacillus strains within complex microbiomes.</title>
        <authorList>
            <person name="Huddy R.J."/>
            <person name="Sachdeva R."/>
            <person name="Kadzinga F."/>
            <person name="Kantor R.S."/>
            <person name="Harrison S.T.L."/>
            <person name="Banfield J.F."/>
        </authorList>
    </citation>
    <scope>NUCLEOTIDE SEQUENCE</scope>
    <source>
        <strain evidence="1">SCN18_10_11_15_R4_P_38_20</strain>
    </source>
</reference>
<gene>
    <name evidence="1" type="ORF">J0H12_06540</name>
</gene>
<sequence length="47" mass="5715">MRKLMYAQAVSFKLPRFDNDNKQPKKTYIPFEREFEQNFLKLSGIVF</sequence>
<evidence type="ECO:0000313" key="2">
    <source>
        <dbReference type="Proteomes" id="UP000664414"/>
    </source>
</evidence>
<evidence type="ECO:0000313" key="1">
    <source>
        <dbReference type="EMBL" id="MBN9413560.1"/>
    </source>
</evidence>
<dbReference type="Proteomes" id="UP000664414">
    <property type="component" value="Unassembled WGS sequence"/>
</dbReference>
<name>A0A8J7TU44_9PROT</name>
<dbReference type="AlphaFoldDB" id="A0A8J7TU44"/>
<dbReference type="EMBL" id="JAFKGL010000027">
    <property type="protein sequence ID" value="MBN9413560.1"/>
    <property type="molecule type" value="Genomic_DNA"/>
</dbReference>
<accession>A0A8J7TU44</accession>
<comment type="caution">
    <text evidence="1">The sequence shown here is derived from an EMBL/GenBank/DDBJ whole genome shotgun (WGS) entry which is preliminary data.</text>
</comment>